<protein>
    <submittedName>
        <fullName evidence="8">Methyl-accepting chemotaxis sensory transducer</fullName>
    </submittedName>
</protein>
<dbReference type="eggNOG" id="COG0840">
    <property type="taxonomic scope" value="Bacteria"/>
</dbReference>
<feature type="domain" description="HAMP" evidence="7">
    <location>
        <begin position="356"/>
        <end position="408"/>
    </location>
</feature>
<evidence type="ECO:0000256" key="5">
    <source>
        <dbReference type="SAM" id="Phobius"/>
    </source>
</evidence>
<feature type="transmembrane region" description="Helical" evidence="5">
    <location>
        <begin position="332"/>
        <end position="354"/>
    </location>
</feature>
<evidence type="ECO:0000256" key="1">
    <source>
        <dbReference type="ARBA" id="ARBA00023224"/>
    </source>
</evidence>
<evidence type="ECO:0000256" key="3">
    <source>
        <dbReference type="PROSITE-ProRule" id="PRU00284"/>
    </source>
</evidence>
<feature type="coiled-coil region" evidence="4">
    <location>
        <begin position="505"/>
        <end position="532"/>
    </location>
</feature>
<keyword evidence="5" id="KW-0812">Transmembrane</keyword>
<keyword evidence="1 3" id="KW-0807">Transducer</keyword>
<dbReference type="PROSITE" id="PS50111">
    <property type="entry name" value="CHEMOTAXIS_TRANSDUC_2"/>
    <property type="match status" value="1"/>
</dbReference>
<evidence type="ECO:0000313" key="8">
    <source>
        <dbReference type="EMBL" id="GAK56696.1"/>
    </source>
</evidence>
<dbReference type="AlphaFoldDB" id="A0A081BWJ1"/>
<dbReference type="PANTHER" id="PTHR32089:SF112">
    <property type="entry name" value="LYSOZYME-LIKE PROTEIN-RELATED"/>
    <property type="match status" value="1"/>
</dbReference>
<reference evidence="8" key="1">
    <citation type="journal article" date="2015" name="PeerJ">
        <title>First genomic representation of candidate bacterial phylum KSB3 points to enhanced environmental sensing as a trigger of wastewater bulking.</title>
        <authorList>
            <person name="Sekiguchi Y."/>
            <person name="Ohashi A."/>
            <person name="Parks D.H."/>
            <person name="Yamauchi T."/>
            <person name="Tyson G.W."/>
            <person name="Hugenholtz P."/>
        </authorList>
    </citation>
    <scope>NUCLEOTIDE SEQUENCE [LARGE SCALE GENOMIC DNA]</scope>
</reference>
<dbReference type="SMART" id="SM00304">
    <property type="entry name" value="HAMP"/>
    <property type="match status" value="1"/>
</dbReference>
<feature type="domain" description="Methyl-accepting transducer" evidence="6">
    <location>
        <begin position="497"/>
        <end position="733"/>
    </location>
</feature>
<dbReference type="PANTHER" id="PTHR32089">
    <property type="entry name" value="METHYL-ACCEPTING CHEMOTAXIS PROTEIN MCPB"/>
    <property type="match status" value="1"/>
</dbReference>
<dbReference type="Pfam" id="PF00672">
    <property type="entry name" value="HAMP"/>
    <property type="match status" value="1"/>
</dbReference>
<proteinExistence type="inferred from homology"/>
<evidence type="ECO:0000256" key="2">
    <source>
        <dbReference type="ARBA" id="ARBA00029447"/>
    </source>
</evidence>
<dbReference type="Pfam" id="PF00015">
    <property type="entry name" value="MCPsignal"/>
    <property type="match status" value="1"/>
</dbReference>
<dbReference type="EMBL" id="DF820465">
    <property type="protein sequence ID" value="GAK56696.1"/>
    <property type="molecule type" value="Genomic_DNA"/>
</dbReference>
<organism evidence="8">
    <name type="scientific">Vecturithrix granuli</name>
    <dbReference type="NCBI Taxonomy" id="1499967"/>
    <lineage>
        <taxon>Bacteria</taxon>
        <taxon>Candidatus Moduliflexota</taxon>
        <taxon>Candidatus Vecturitrichia</taxon>
        <taxon>Candidatus Vecturitrichales</taxon>
        <taxon>Candidatus Vecturitrichaceae</taxon>
        <taxon>Candidatus Vecturithrix</taxon>
    </lineage>
</organism>
<dbReference type="InterPro" id="IPR003660">
    <property type="entry name" value="HAMP_dom"/>
</dbReference>
<dbReference type="CDD" id="cd06225">
    <property type="entry name" value="HAMP"/>
    <property type="match status" value="1"/>
</dbReference>
<gene>
    <name evidence="8" type="ORF">U27_03659</name>
</gene>
<dbReference type="GO" id="GO:0016020">
    <property type="term" value="C:membrane"/>
    <property type="evidence" value="ECO:0007669"/>
    <property type="project" value="InterPro"/>
</dbReference>
<dbReference type="PROSITE" id="PS50885">
    <property type="entry name" value="HAMP"/>
    <property type="match status" value="1"/>
</dbReference>
<dbReference type="GO" id="GO:0007165">
    <property type="term" value="P:signal transduction"/>
    <property type="evidence" value="ECO:0007669"/>
    <property type="project" value="UniProtKB-KW"/>
</dbReference>
<dbReference type="SUPFAM" id="SSF58104">
    <property type="entry name" value="Methyl-accepting chemotaxis protein (MCP) signaling domain"/>
    <property type="match status" value="2"/>
</dbReference>
<dbReference type="SMART" id="SM00283">
    <property type="entry name" value="MA"/>
    <property type="match status" value="1"/>
</dbReference>
<evidence type="ECO:0000313" key="9">
    <source>
        <dbReference type="Proteomes" id="UP000030661"/>
    </source>
</evidence>
<name>A0A081BWJ1_VECG1</name>
<keyword evidence="4" id="KW-0175">Coiled coil</keyword>
<dbReference type="InterPro" id="IPR004089">
    <property type="entry name" value="MCPsignal_dom"/>
</dbReference>
<accession>A0A081BWJ1</accession>
<sequence length="855" mass="93898">MKMSIQKKLFMLCILLVVLTAGSISIAYYHLARKDVHQESQQRIQIAFDILLDDFENRLKFSYDRIEDFLKGNSTLSSVMQLSLENQEQLSSAYFIVSNLVRVVEELKRLGENIAATNIALYTLDKRLLAVSLEGEEQEISGVYVHSKDGQDIFLRTNDPEKPISAILSDEDAVVAYPLPPSISAQYHGDIPDTLMTSPFSTEYLFGIQVIAPVYRTQQKIGVLVAEIAYTQSIVERYASLSKTEINLYIADQFNVGTLPEQGHLDPELLKQSASCEELLSGAWAMTITSIFVKEQNFYQGSCLFHNSSGQPVGTMAISLSKQIEYEEIREVLSIVLLVAAIVMGVAMGFAMLFSRGTIRSIHTIVSVIGAAAEGDLRRTVTVITTDEIGMLATKLNQMIAQLRTISGQVQGSTHEVNNTADVILHEIHTLIQHIEQQSASVNMVTSSVEKITQFIIMVAQNSIALLNSAEQILVSIQETRASINEVNTSTGLMTTDLHRISSSVDQVNRSVKQIAENAQTLANNARRTETEIHHIDNSLQEFSQNADQNLSLAEETRTVALKAQSSVAASIQGMNELKEATADTARIIQEVKMLSEQVSVILDIVDDITEQTSLLSLNASIISAQAGAHGRGFAVVAEEIKNLAIRTKSSTKEIDTLIRQFQQKAEEGVKRTEMGSKKAEEGLQLANAVKVALAQILDSATRSSSGAANTAQVVQHTATSSQIIKTSMSEITEMVAHIHKAIQAQEQEVEHALSAIESISGMSEQVTHAGLEQRKAAEQIEHGMEDATEKFTTISEQTKTLKQDSLQIVEAMYTIESTTKQILQNANSISGKSVKNLITQAEVLQQVVNIFKVK</sequence>
<dbReference type="Gene3D" id="1.10.287.950">
    <property type="entry name" value="Methyl-accepting chemotaxis protein"/>
    <property type="match status" value="1"/>
</dbReference>
<dbReference type="HOGENOM" id="CLU_012500_0_0_0"/>
<dbReference type="STRING" id="1499967.U27_03659"/>
<keyword evidence="5" id="KW-0472">Membrane</keyword>
<dbReference type="Gene3D" id="6.10.340.10">
    <property type="match status" value="1"/>
</dbReference>
<keyword evidence="9" id="KW-1185">Reference proteome</keyword>
<dbReference type="Proteomes" id="UP000030661">
    <property type="component" value="Unassembled WGS sequence"/>
</dbReference>
<evidence type="ECO:0000259" key="6">
    <source>
        <dbReference type="PROSITE" id="PS50111"/>
    </source>
</evidence>
<comment type="similarity">
    <text evidence="2">Belongs to the methyl-accepting chemotaxis (MCP) protein family.</text>
</comment>
<evidence type="ECO:0000256" key="4">
    <source>
        <dbReference type="SAM" id="Coils"/>
    </source>
</evidence>
<evidence type="ECO:0000259" key="7">
    <source>
        <dbReference type="PROSITE" id="PS50885"/>
    </source>
</evidence>
<keyword evidence="5" id="KW-1133">Transmembrane helix</keyword>